<dbReference type="PROSITE" id="PS50072">
    <property type="entry name" value="CSA_PPIASE_2"/>
    <property type="match status" value="1"/>
</dbReference>
<dbReference type="SUPFAM" id="SSF50891">
    <property type="entry name" value="Cyclophilin-like"/>
    <property type="match status" value="1"/>
</dbReference>
<dbReference type="PROSITE" id="PS51257">
    <property type="entry name" value="PROKAR_LIPOPROTEIN"/>
    <property type="match status" value="1"/>
</dbReference>
<dbReference type="AlphaFoldDB" id="A0A430AZD5"/>
<dbReference type="Pfam" id="PF00160">
    <property type="entry name" value="Pro_isomerase"/>
    <property type="match status" value="1"/>
</dbReference>
<proteinExistence type="inferred from homology"/>
<evidence type="ECO:0000259" key="6">
    <source>
        <dbReference type="PROSITE" id="PS50072"/>
    </source>
</evidence>
<comment type="function">
    <text evidence="2 5">PPIases accelerate the folding of proteins. It catalyzes the cis-trans isomerization of proline imidic peptide bonds in oligopeptides.</text>
</comment>
<feature type="domain" description="PPIase cyclophilin-type" evidence="6">
    <location>
        <begin position="69"/>
        <end position="238"/>
    </location>
</feature>
<evidence type="ECO:0000313" key="7">
    <source>
        <dbReference type="EMBL" id="RSU13409.1"/>
    </source>
</evidence>
<reference evidence="7 8" key="1">
    <citation type="submission" date="2017-05" db="EMBL/GenBank/DDBJ databases">
        <title>Vagococcus spp. assemblies.</title>
        <authorList>
            <person name="Gulvik C.A."/>
        </authorList>
    </citation>
    <scope>NUCLEOTIDE SEQUENCE [LARGE SCALE GENOMIC DNA]</scope>
    <source>
        <strain evidence="7 8">LMG 24798</strain>
    </source>
</reference>
<dbReference type="GO" id="GO:0003755">
    <property type="term" value="F:peptidyl-prolyl cis-trans isomerase activity"/>
    <property type="evidence" value="ECO:0007669"/>
    <property type="project" value="UniProtKB-UniRule"/>
</dbReference>
<evidence type="ECO:0000256" key="3">
    <source>
        <dbReference type="ARBA" id="ARBA00023110"/>
    </source>
</evidence>
<evidence type="ECO:0000313" key="8">
    <source>
        <dbReference type="Proteomes" id="UP000286773"/>
    </source>
</evidence>
<evidence type="ECO:0000256" key="4">
    <source>
        <dbReference type="ARBA" id="ARBA00023235"/>
    </source>
</evidence>
<comment type="similarity">
    <text evidence="5">Belongs to the cyclophilin-type PPIase family.</text>
</comment>
<protein>
    <recommendedName>
        <fullName evidence="5">Peptidyl-prolyl cis-trans isomerase</fullName>
        <shortName evidence="5">PPIase</shortName>
        <ecNumber evidence="5">5.2.1.8</ecNumber>
    </recommendedName>
</protein>
<dbReference type="InterPro" id="IPR044666">
    <property type="entry name" value="Cyclophilin_A-like"/>
</dbReference>
<dbReference type="PANTHER" id="PTHR45625">
    <property type="entry name" value="PEPTIDYL-PROLYL CIS-TRANS ISOMERASE-RELATED"/>
    <property type="match status" value="1"/>
</dbReference>
<keyword evidence="5" id="KW-0732">Signal</keyword>
<evidence type="ECO:0000256" key="5">
    <source>
        <dbReference type="RuleBase" id="RU363019"/>
    </source>
</evidence>
<evidence type="ECO:0000256" key="1">
    <source>
        <dbReference type="ARBA" id="ARBA00000971"/>
    </source>
</evidence>
<comment type="caution">
    <text evidence="7">The sequence shown here is derived from an EMBL/GenBank/DDBJ whole genome shotgun (WGS) entry which is preliminary data.</text>
</comment>
<dbReference type="OrthoDB" id="9807797at2"/>
<dbReference type="EMBL" id="NGKC01000003">
    <property type="protein sequence ID" value="RSU13409.1"/>
    <property type="molecule type" value="Genomic_DNA"/>
</dbReference>
<feature type="signal peptide" evidence="5">
    <location>
        <begin position="1"/>
        <end position="27"/>
    </location>
</feature>
<name>A0A430AZD5_9ENTE</name>
<keyword evidence="4 5" id="KW-0413">Isomerase</keyword>
<accession>A0A430AZD5</accession>
<dbReference type="PRINTS" id="PR00153">
    <property type="entry name" value="CSAPPISMRASE"/>
</dbReference>
<dbReference type="InterPro" id="IPR002130">
    <property type="entry name" value="Cyclophilin-type_PPIase_dom"/>
</dbReference>
<evidence type="ECO:0000256" key="2">
    <source>
        <dbReference type="ARBA" id="ARBA00002388"/>
    </source>
</evidence>
<sequence length="243" mass="26732">MTAKKMIRAVACSALLLLLGGCGTNSQTDKTKTTASSEEQVDLNSLELPQLNNEVADNEYLVEMETTKGNIKLKLFPEQAPKAVENFVTHAKDGYYNDVIFHRVIQDFMIQSGDPEGTGMGGESIWGTEFAPEISKQLYHLNGALAMARTQGDITDKTQGSQFYIVSNETDQSDGLLFEDYPEKIIEAYKNGGVPALDPNYSVFGQTIEGMDVVKAIAAVETENEKPKEDIVIKKITILQEPK</sequence>
<comment type="catalytic activity">
    <reaction evidence="1 5">
        <text>[protein]-peptidylproline (omega=180) = [protein]-peptidylproline (omega=0)</text>
        <dbReference type="Rhea" id="RHEA:16237"/>
        <dbReference type="Rhea" id="RHEA-COMP:10747"/>
        <dbReference type="Rhea" id="RHEA-COMP:10748"/>
        <dbReference type="ChEBI" id="CHEBI:83833"/>
        <dbReference type="ChEBI" id="CHEBI:83834"/>
        <dbReference type="EC" id="5.2.1.8"/>
    </reaction>
</comment>
<feature type="chain" id="PRO_5039744271" description="Peptidyl-prolyl cis-trans isomerase" evidence="5">
    <location>
        <begin position="28"/>
        <end position="243"/>
    </location>
</feature>
<dbReference type="EC" id="5.2.1.8" evidence="5"/>
<dbReference type="RefSeq" id="WP_126812735.1">
    <property type="nucleotide sequence ID" value="NZ_NGKC01000003.1"/>
</dbReference>
<organism evidence="7 8">
    <name type="scientific">Vagococcus acidifermentans</name>
    <dbReference type="NCBI Taxonomy" id="564710"/>
    <lineage>
        <taxon>Bacteria</taxon>
        <taxon>Bacillati</taxon>
        <taxon>Bacillota</taxon>
        <taxon>Bacilli</taxon>
        <taxon>Lactobacillales</taxon>
        <taxon>Enterococcaceae</taxon>
        <taxon>Vagococcus</taxon>
    </lineage>
</organism>
<dbReference type="PANTHER" id="PTHR45625:SF4">
    <property type="entry name" value="PEPTIDYLPROLYL ISOMERASE DOMAIN AND WD REPEAT-CONTAINING PROTEIN 1"/>
    <property type="match status" value="1"/>
</dbReference>
<dbReference type="InterPro" id="IPR029000">
    <property type="entry name" value="Cyclophilin-like_dom_sf"/>
</dbReference>
<gene>
    <name evidence="7" type="ORF">CBF27_04325</name>
</gene>
<keyword evidence="8" id="KW-1185">Reference proteome</keyword>
<dbReference type="Proteomes" id="UP000286773">
    <property type="component" value="Unassembled WGS sequence"/>
</dbReference>
<dbReference type="Gene3D" id="2.40.100.10">
    <property type="entry name" value="Cyclophilin-like"/>
    <property type="match status" value="1"/>
</dbReference>
<keyword evidence="3 5" id="KW-0697">Rotamase</keyword>